<feature type="domain" description="Glucose-6-phosphate dehydrogenase NAD-binding" evidence="8">
    <location>
        <begin position="22"/>
        <end position="206"/>
    </location>
</feature>
<evidence type="ECO:0000256" key="6">
    <source>
        <dbReference type="ARBA" id="ARBA00023277"/>
    </source>
</evidence>
<dbReference type="Gene3D" id="3.40.50.720">
    <property type="entry name" value="NAD(P)-binding Rossmann-like Domain"/>
    <property type="match status" value="1"/>
</dbReference>
<evidence type="ECO:0000256" key="1">
    <source>
        <dbReference type="ARBA" id="ARBA00004937"/>
    </source>
</evidence>
<feature type="active site" description="Proton acceptor" evidence="7">
    <location>
        <position position="259"/>
    </location>
</feature>
<feature type="binding site" evidence="7">
    <location>
        <position position="201"/>
    </location>
    <ligand>
        <name>substrate</name>
    </ligand>
</feature>
<feature type="binding site" evidence="7">
    <location>
        <position position="167"/>
    </location>
    <ligand>
        <name>NADP(+)</name>
        <dbReference type="ChEBI" id="CHEBI:58349"/>
    </ligand>
</feature>
<evidence type="ECO:0000259" key="8">
    <source>
        <dbReference type="Pfam" id="PF00479"/>
    </source>
</evidence>
<dbReference type="GO" id="GO:0009051">
    <property type="term" value="P:pentose-phosphate shunt, oxidative branch"/>
    <property type="evidence" value="ECO:0007669"/>
    <property type="project" value="TreeGrafter"/>
</dbReference>
<dbReference type="NCBIfam" id="TIGR00871">
    <property type="entry name" value="zwf"/>
    <property type="match status" value="1"/>
</dbReference>
<evidence type="ECO:0000259" key="9">
    <source>
        <dbReference type="Pfam" id="PF02781"/>
    </source>
</evidence>
<dbReference type="SUPFAM" id="SSF55347">
    <property type="entry name" value="Glyceraldehyde-3-phosphate dehydrogenase-like, C-terminal domain"/>
    <property type="match status" value="1"/>
</dbReference>
<evidence type="ECO:0000256" key="2">
    <source>
        <dbReference type="ARBA" id="ARBA00009975"/>
    </source>
</evidence>
<proteinExistence type="inferred from homology"/>
<dbReference type="PROSITE" id="PS00069">
    <property type="entry name" value="G6P_DEHYDROGENASE"/>
    <property type="match status" value="1"/>
</dbReference>
<dbReference type="GO" id="GO:0050661">
    <property type="term" value="F:NADP binding"/>
    <property type="evidence" value="ECO:0007669"/>
    <property type="project" value="UniProtKB-UniRule"/>
</dbReference>
<evidence type="ECO:0000256" key="3">
    <source>
        <dbReference type="ARBA" id="ARBA00022526"/>
    </source>
</evidence>
<comment type="pathway">
    <text evidence="1 7">Carbohydrate degradation; pentose phosphate pathway; D-ribulose 5-phosphate from D-glucose 6-phosphate (oxidative stage): step 1/3.</text>
</comment>
<evidence type="ECO:0000256" key="7">
    <source>
        <dbReference type="HAMAP-Rule" id="MF_00966"/>
    </source>
</evidence>
<dbReference type="UniPathway" id="UPA00115">
    <property type="reaction ID" value="UER00408"/>
</dbReference>
<dbReference type="Gene3D" id="3.30.360.10">
    <property type="entry name" value="Dihydrodipicolinate Reductase, domain 2"/>
    <property type="match status" value="1"/>
</dbReference>
<dbReference type="PANTHER" id="PTHR23429">
    <property type="entry name" value="GLUCOSE-6-PHOSPHATE 1-DEHYDROGENASE G6PD"/>
    <property type="match status" value="1"/>
</dbReference>
<dbReference type="Proteomes" id="UP000320184">
    <property type="component" value="Unassembled WGS sequence"/>
</dbReference>
<sequence>MQAVPPLTLPRSERRAPPCALVVFGASGDLTHRKLMPALFKLRAAGSLTEHSAVVGVARRAWNADGFRAEVRAALAEFASRGVEPRDWEAFAESLDYVSGDFEDPATYKKLASRLAELDRERGLEGTRLYYLATPPSEFATILHRLDQAGLVSKPKVSPWSRVIIEKPIGRDLESARALNTLVARVLDESQTFRIDHYLGKETVQNLMVFRFANSIFEPLWNRKYVDYVEICAMETVGVGARGKFYEETGVLRDIVQSHLLEVQCLVAMEPPTTGDADDIRGEKLKVLHGLRQEGPDTIDRNLVLGQYRGYRDEPGVSKDSVTPTFAALRVFIDNWRWQGVPFYLRAGKKLAKRVTEVSLHMQPVPLCLFGREDVCERIEPNVLALRIQPDEGIYLRFASKIPGHDVAVGTVAMDMKYTEAFGGEPPEAYERLLLDAMRGDATLFSRRDAVEASWAWITPVLDYIDKNPPRDFPNYEPGSWGPERARELMRRDRRAWSEL</sequence>
<evidence type="ECO:0000256" key="5">
    <source>
        <dbReference type="ARBA" id="ARBA00023002"/>
    </source>
</evidence>
<dbReference type="Pfam" id="PF02781">
    <property type="entry name" value="G6PD_C"/>
    <property type="match status" value="1"/>
</dbReference>
<dbReference type="HAMAP" id="MF_00966">
    <property type="entry name" value="G6PD"/>
    <property type="match status" value="1"/>
</dbReference>
<comment type="caution">
    <text evidence="10">The sequence shown here is derived from an EMBL/GenBank/DDBJ whole genome shotgun (WGS) entry which is preliminary data.</text>
</comment>
<dbReference type="InterPro" id="IPR019796">
    <property type="entry name" value="G6P_DH_AS"/>
</dbReference>
<dbReference type="GO" id="GO:0006006">
    <property type="term" value="P:glucose metabolic process"/>
    <property type="evidence" value="ECO:0007669"/>
    <property type="project" value="UniProtKB-KW"/>
</dbReference>
<feature type="binding site" evidence="7">
    <location>
        <begin position="101"/>
        <end position="102"/>
    </location>
    <ligand>
        <name>NADP(+)</name>
        <dbReference type="ChEBI" id="CHEBI:58349"/>
    </ligand>
</feature>
<dbReference type="InterPro" id="IPR001282">
    <property type="entry name" value="G6P_DH"/>
</dbReference>
<dbReference type="Pfam" id="PF00479">
    <property type="entry name" value="G6PD_N"/>
    <property type="match status" value="1"/>
</dbReference>
<accession>A0A538SFN0</accession>
<feature type="binding site" evidence="7">
    <location>
        <position position="235"/>
    </location>
    <ligand>
        <name>substrate</name>
    </ligand>
</feature>
<organism evidence="10 11">
    <name type="scientific">Eiseniibacteriota bacterium</name>
    <dbReference type="NCBI Taxonomy" id="2212470"/>
    <lineage>
        <taxon>Bacteria</taxon>
        <taxon>Candidatus Eiseniibacteriota</taxon>
    </lineage>
</organism>
<comment type="caution">
    <text evidence="7">Lacks conserved residue(s) required for the propagation of feature annotation.</text>
</comment>
<dbReference type="GO" id="GO:0005829">
    <property type="term" value="C:cytosol"/>
    <property type="evidence" value="ECO:0007669"/>
    <property type="project" value="TreeGrafter"/>
</dbReference>
<keyword evidence="5 7" id="KW-0560">Oxidoreductase</keyword>
<dbReference type="PANTHER" id="PTHR23429:SF0">
    <property type="entry name" value="GLUCOSE-6-PHOSPHATE 1-DEHYDROGENASE"/>
    <property type="match status" value="1"/>
</dbReference>
<comment type="catalytic activity">
    <reaction evidence="7">
        <text>D-glucose 6-phosphate + NADP(+) = 6-phospho-D-glucono-1,5-lactone + NADPH + H(+)</text>
        <dbReference type="Rhea" id="RHEA:15841"/>
        <dbReference type="ChEBI" id="CHEBI:15378"/>
        <dbReference type="ChEBI" id="CHEBI:57783"/>
        <dbReference type="ChEBI" id="CHEBI:57955"/>
        <dbReference type="ChEBI" id="CHEBI:58349"/>
        <dbReference type="ChEBI" id="CHEBI:61548"/>
        <dbReference type="EC" id="1.1.1.49"/>
    </reaction>
</comment>
<dbReference type="InterPro" id="IPR022675">
    <property type="entry name" value="G6P_DH_C"/>
</dbReference>
<dbReference type="PRINTS" id="PR00079">
    <property type="entry name" value="G6PDHDRGNASE"/>
</dbReference>
<dbReference type="EC" id="1.1.1.49" evidence="7"/>
<dbReference type="InterPro" id="IPR036291">
    <property type="entry name" value="NAD(P)-bd_dom_sf"/>
</dbReference>
<dbReference type="AlphaFoldDB" id="A0A538SFN0"/>
<feature type="binding site" evidence="7">
    <location>
        <position position="349"/>
    </location>
    <ligand>
        <name>substrate</name>
    </ligand>
</feature>
<comment type="similarity">
    <text evidence="2 7">Belongs to the glucose-6-phosphate dehydrogenase family.</text>
</comment>
<dbReference type="InterPro" id="IPR022674">
    <property type="entry name" value="G6P_DH_NAD-bd"/>
</dbReference>
<dbReference type="GO" id="GO:0004345">
    <property type="term" value="F:glucose-6-phosphate dehydrogenase activity"/>
    <property type="evidence" value="ECO:0007669"/>
    <property type="project" value="UniProtKB-UniRule"/>
</dbReference>
<feature type="binding site" evidence="7">
    <location>
        <position position="59"/>
    </location>
    <ligand>
        <name>NADP(+)</name>
        <dbReference type="ChEBI" id="CHEBI:58349"/>
    </ligand>
</feature>
<feature type="binding site" evidence="7">
    <location>
        <position position="254"/>
    </location>
    <ligand>
        <name>substrate</name>
    </ligand>
</feature>
<evidence type="ECO:0000256" key="4">
    <source>
        <dbReference type="ARBA" id="ARBA00022857"/>
    </source>
</evidence>
<comment type="function">
    <text evidence="7">Catalyzes the oxidation of glucose 6-phosphate to 6-phosphogluconolactone.</text>
</comment>
<keyword evidence="4 7" id="KW-0521">NADP</keyword>
<protein>
    <recommendedName>
        <fullName evidence="7">Glucose-6-phosphate 1-dehydrogenase</fullName>
        <shortName evidence="7">G6PD</shortName>
        <ecNumber evidence="7">1.1.1.49</ecNumber>
    </recommendedName>
</protein>
<keyword evidence="6 7" id="KW-0119">Carbohydrate metabolism</keyword>
<feature type="domain" description="Glucose-6-phosphate dehydrogenase C-terminal" evidence="9">
    <location>
        <begin position="208"/>
        <end position="497"/>
    </location>
</feature>
<name>A0A538SFN0_UNCEI</name>
<reference evidence="10 11" key="1">
    <citation type="journal article" date="2019" name="Nat. Microbiol.">
        <title>Mediterranean grassland soil C-N compound turnover is dependent on rainfall and depth, and is mediated by genomically divergent microorganisms.</title>
        <authorList>
            <person name="Diamond S."/>
            <person name="Andeer P.F."/>
            <person name="Li Z."/>
            <person name="Crits-Christoph A."/>
            <person name="Burstein D."/>
            <person name="Anantharaman K."/>
            <person name="Lane K.R."/>
            <person name="Thomas B.C."/>
            <person name="Pan C."/>
            <person name="Northen T.R."/>
            <person name="Banfield J.F."/>
        </authorList>
    </citation>
    <scope>NUCLEOTIDE SEQUENCE [LARGE SCALE GENOMIC DNA]</scope>
    <source>
        <strain evidence="10">WS_3</strain>
    </source>
</reference>
<gene>
    <name evidence="7 10" type="primary">zwf</name>
    <name evidence="10" type="ORF">E6K73_08515</name>
</gene>
<evidence type="ECO:0000313" key="11">
    <source>
        <dbReference type="Proteomes" id="UP000320184"/>
    </source>
</evidence>
<dbReference type="SUPFAM" id="SSF51735">
    <property type="entry name" value="NAD(P)-binding Rossmann-fold domains"/>
    <property type="match status" value="1"/>
</dbReference>
<feature type="binding site" evidence="7">
    <location>
        <position position="197"/>
    </location>
    <ligand>
        <name>substrate</name>
    </ligand>
</feature>
<dbReference type="PIRSF" id="PIRSF000110">
    <property type="entry name" value="G6PD"/>
    <property type="match status" value="1"/>
</dbReference>
<evidence type="ECO:0000313" key="10">
    <source>
        <dbReference type="EMBL" id="TMQ50179.1"/>
    </source>
</evidence>
<keyword evidence="3 7" id="KW-0313">Glucose metabolism</keyword>
<dbReference type="EMBL" id="VBOT01000105">
    <property type="protein sequence ID" value="TMQ50179.1"/>
    <property type="molecule type" value="Genomic_DNA"/>
</dbReference>